<dbReference type="Pfam" id="PF00106">
    <property type="entry name" value="adh_short"/>
    <property type="match status" value="1"/>
</dbReference>
<dbReference type="PRINTS" id="PR00081">
    <property type="entry name" value="GDHRDH"/>
</dbReference>
<dbReference type="Proteomes" id="UP000612746">
    <property type="component" value="Unassembled WGS sequence"/>
</dbReference>
<protein>
    <submittedName>
        <fullName evidence="2">Uncharacterized protein</fullName>
    </submittedName>
</protein>
<dbReference type="AlphaFoldDB" id="A0A8H7PL72"/>
<sequence>MPLPKGPFTDQVVIVSGSNCGIGLEAARHYVQLNAKKVILAVRNLAAGNDAKNSIEESTKRLDVVEVWDLDMSTSDSVQAFVQRVTTELPRLDVAALNAGVATIEWTVSPDGFEQTLQVNVISTALLAVLLLPKLYATADEYGVTPRLSITSSGIHEVLPLPEVPQDENVIQWLNTEKHFDTKIGYYQVSKLLEIFYFQELAKHIQEREAGKPKVILNLIDPGLCHSNLLRHRESLLFRVIKFLLARSSEVGSRTIVNASENDNFETHGKYLSNCVVFPTAEHVRSDKGKEAQVKIWKEMHAILHKINPETAVIVDGQ</sequence>
<gene>
    <name evidence="2" type="ORF">INT44_000561</name>
</gene>
<dbReference type="Gene3D" id="3.40.50.720">
    <property type="entry name" value="NAD(P)-binding Rossmann-like Domain"/>
    <property type="match status" value="1"/>
</dbReference>
<keyword evidence="3" id="KW-1185">Reference proteome</keyword>
<dbReference type="InterPro" id="IPR002347">
    <property type="entry name" value="SDR_fam"/>
</dbReference>
<dbReference type="InterPro" id="IPR036291">
    <property type="entry name" value="NAD(P)-bd_dom_sf"/>
</dbReference>
<dbReference type="OrthoDB" id="542013at2759"/>
<evidence type="ECO:0000256" key="1">
    <source>
        <dbReference type="ARBA" id="ARBA00023002"/>
    </source>
</evidence>
<evidence type="ECO:0000313" key="2">
    <source>
        <dbReference type="EMBL" id="KAG2176082.1"/>
    </source>
</evidence>
<reference evidence="2" key="1">
    <citation type="submission" date="2020-12" db="EMBL/GenBank/DDBJ databases">
        <title>Metabolic potential, ecology and presence of endohyphal bacteria is reflected in genomic diversity of Mucoromycotina.</title>
        <authorList>
            <person name="Muszewska A."/>
            <person name="Okrasinska A."/>
            <person name="Steczkiewicz K."/>
            <person name="Drgas O."/>
            <person name="Orlowska M."/>
            <person name="Perlinska-Lenart U."/>
            <person name="Aleksandrzak-Piekarczyk T."/>
            <person name="Szatraj K."/>
            <person name="Zielenkiewicz U."/>
            <person name="Pilsyk S."/>
            <person name="Malc E."/>
            <person name="Mieczkowski P."/>
            <person name="Kruszewska J.S."/>
            <person name="Biernat P."/>
            <person name="Pawlowska J."/>
        </authorList>
    </citation>
    <scope>NUCLEOTIDE SEQUENCE</scope>
    <source>
        <strain evidence="2">WA0000051536</strain>
    </source>
</reference>
<accession>A0A8H7PL72</accession>
<comment type="caution">
    <text evidence="2">The sequence shown here is derived from an EMBL/GenBank/DDBJ whole genome shotgun (WGS) entry which is preliminary data.</text>
</comment>
<dbReference type="SUPFAM" id="SSF51735">
    <property type="entry name" value="NAD(P)-binding Rossmann-fold domains"/>
    <property type="match status" value="1"/>
</dbReference>
<keyword evidence="1" id="KW-0560">Oxidoreductase</keyword>
<proteinExistence type="predicted"/>
<name>A0A8H7PL72_9FUNG</name>
<organism evidence="2 3">
    <name type="scientific">Umbelopsis vinacea</name>
    <dbReference type="NCBI Taxonomy" id="44442"/>
    <lineage>
        <taxon>Eukaryota</taxon>
        <taxon>Fungi</taxon>
        <taxon>Fungi incertae sedis</taxon>
        <taxon>Mucoromycota</taxon>
        <taxon>Mucoromycotina</taxon>
        <taxon>Umbelopsidomycetes</taxon>
        <taxon>Umbelopsidales</taxon>
        <taxon>Umbelopsidaceae</taxon>
        <taxon>Umbelopsis</taxon>
    </lineage>
</organism>
<dbReference type="EMBL" id="JAEPRA010000014">
    <property type="protein sequence ID" value="KAG2176082.1"/>
    <property type="molecule type" value="Genomic_DNA"/>
</dbReference>
<dbReference type="PANTHER" id="PTHR43157">
    <property type="entry name" value="PHOSPHATIDYLINOSITOL-GLYCAN BIOSYNTHESIS CLASS F PROTEIN-RELATED"/>
    <property type="match status" value="1"/>
</dbReference>
<evidence type="ECO:0000313" key="3">
    <source>
        <dbReference type="Proteomes" id="UP000612746"/>
    </source>
</evidence>
<dbReference type="PANTHER" id="PTHR43157:SF31">
    <property type="entry name" value="PHOSPHATIDYLINOSITOL-GLYCAN BIOSYNTHESIS CLASS F PROTEIN"/>
    <property type="match status" value="1"/>
</dbReference>
<dbReference type="GO" id="GO:0016491">
    <property type="term" value="F:oxidoreductase activity"/>
    <property type="evidence" value="ECO:0007669"/>
    <property type="project" value="UniProtKB-KW"/>
</dbReference>